<feature type="signal peptide" evidence="2">
    <location>
        <begin position="1"/>
        <end position="15"/>
    </location>
</feature>
<evidence type="ECO:0000256" key="1">
    <source>
        <dbReference type="SAM" id="MobiDB-lite"/>
    </source>
</evidence>
<dbReference type="OrthoDB" id="9976121at2"/>
<evidence type="ECO:0000313" key="3">
    <source>
        <dbReference type="EMBL" id="EDM75022.1"/>
    </source>
</evidence>
<dbReference type="Proteomes" id="UP000005801">
    <property type="component" value="Unassembled WGS sequence"/>
</dbReference>
<dbReference type="PROSITE" id="PS51257">
    <property type="entry name" value="PROKAR_LIPOPROTEIN"/>
    <property type="match status" value="1"/>
</dbReference>
<proteinExistence type="predicted"/>
<sequence>MTRPHLRLASSLALAALVGLVGCDFDGGDQGNESDTAIGEDTGGDDEAGTSTEGGTGTGGETTSAEPSGPGVFPGEGGLEAFCRRYIECGGTYYETQQNCMDLTYDFWGQCPAMVDALDGFGACMAELECSEYDPDAYNPADTGCGDQWSVVLETSC</sequence>
<keyword evidence="4" id="KW-1185">Reference proteome</keyword>
<feature type="region of interest" description="Disordered" evidence="1">
    <location>
        <begin position="31"/>
        <end position="73"/>
    </location>
</feature>
<dbReference type="AlphaFoldDB" id="A6GGJ6"/>
<evidence type="ECO:0000313" key="4">
    <source>
        <dbReference type="Proteomes" id="UP000005801"/>
    </source>
</evidence>
<name>A6GGJ6_9BACT</name>
<evidence type="ECO:0000256" key="2">
    <source>
        <dbReference type="SAM" id="SignalP"/>
    </source>
</evidence>
<organism evidence="3 4">
    <name type="scientific">Plesiocystis pacifica SIR-1</name>
    <dbReference type="NCBI Taxonomy" id="391625"/>
    <lineage>
        <taxon>Bacteria</taxon>
        <taxon>Pseudomonadati</taxon>
        <taxon>Myxococcota</taxon>
        <taxon>Polyangia</taxon>
        <taxon>Nannocystales</taxon>
        <taxon>Nannocystaceae</taxon>
        <taxon>Plesiocystis</taxon>
    </lineage>
</organism>
<dbReference type="RefSeq" id="WP_006975836.1">
    <property type="nucleotide sequence ID" value="NZ_ABCS01000107.1"/>
</dbReference>
<protein>
    <recommendedName>
        <fullName evidence="5">Lipoprotein</fullName>
    </recommendedName>
</protein>
<dbReference type="STRING" id="391625.PPSIR1_17015"/>
<gene>
    <name evidence="3" type="ORF">PPSIR1_17015</name>
</gene>
<evidence type="ECO:0008006" key="5">
    <source>
        <dbReference type="Google" id="ProtNLM"/>
    </source>
</evidence>
<feature type="chain" id="PRO_5012790855" description="Lipoprotein" evidence="2">
    <location>
        <begin position="16"/>
        <end position="157"/>
    </location>
</feature>
<dbReference type="EMBL" id="ABCS01000107">
    <property type="protein sequence ID" value="EDM75022.1"/>
    <property type="molecule type" value="Genomic_DNA"/>
</dbReference>
<keyword evidence="2" id="KW-0732">Signal</keyword>
<accession>A6GGJ6</accession>
<comment type="caution">
    <text evidence="3">The sequence shown here is derived from an EMBL/GenBank/DDBJ whole genome shotgun (WGS) entry which is preliminary data.</text>
</comment>
<reference evidence="3 4" key="1">
    <citation type="submission" date="2007-06" db="EMBL/GenBank/DDBJ databases">
        <authorList>
            <person name="Shimkets L."/>
            <person name="Ferriera S."/>
            <person name="Johnson J."/>
            <person name="Kravitz S."/>
            <person name="Beeson K."/>
            <person name="Sutton G."/>
            <person name="Rogers Y.-H."/>
            <person name="Friedman R."/>
            <person name="Frazier M."/>
            <person name="Venter J.C."/>
        </authorList>
    </citation>
    <scope>NUCLEOTIDE SEQUENCE [LARGE SCALE GENOMIC DNA]</scope>
    <source>
        <strain evidence="3 4">SIR-1</strain>
    </source>
</reference>